<evidence type="ECO:0000256" key="2">
    <source>
        <dbReference type="ARBA" id="ARBA00004370"/>
    </source>
</evidence>
<dbReference type="SMART" id="SM00387">
    <property type="entry name" value="HATPase_c"/>
    <property type="match status" value="1"/>
</dbReference>
<dbReference type="FunFam" id="1.10.287.130:FF:000001">
    <property type="entry name" value="Two-component sensor histidine kinase"/>
    <property type="match status" value="1"/>
</dbReference>
<dbReference type="CDD" id="cd06225">
    <property type="entry name" value="HAMP"/>
    <property type="match status" value="1"/>
</dbReference>
<dbReference type="GO" id="GO:0000155">
    <property type="term" value="F:phosphorelay sensor kinase activity"/>
    <property type="evidence" value="ECO:0007669"/>
    <property type="project" value="InterPro"/>
</dbReference>
<evidence type="ECO:0000256" key="3">
    <source>
        <dbReference type="ARBA" id="ARBA00012438"/>
    </source>
</evidence>
<evidence type="ECO:0000256" key="6">
    <source>
        <dbReference type="ARBA" id="ARBA00022777"/>
    </source>
</evidence>
<reference evidence="11 12" key="1">
    <citation type="journal article" date="2014" name="Int. J. Syst. Evol. Microbiol.">
        <title>Jeotgalibaca dankookensis gen. nov., sp. nov., a member of the family Carnobacteriaceae, isolated from seujeot (Korean traditional food).</title>
        <authorList>
            <person name="Lee D.G."/>
            <person name="Trujillo M.E."/>
            <person name="Kang H."/>
            <person name="Ahn T.Y."/>
        </authorList>
    </citation>
    <scope>NUCLEOTIDE SEQUENCE [LARGE SCALE GENOMIC DNA]</scope>
    <source>
        <strain evidence="11 12">EX-07</strain>
    </source>
</reference>
<dbReference type="InterPro" id="IPR036097">
    <property type="entry name" value="HisK_dim/P_sf"/>
</dbReference>
<dbReference type="InterPro" id="IPR003594">
    <property type="entry name" value="HATPase_dom"/>
</dbReference>
<keyword evidence="5 11" id="KW-0808">Transferase</keyword>
<dbReference type="Gene3D" id="1.10.287.130">
    <property type="match status" value="1"/>
</dbReference>
<comment type="catalytic activity">
    <reaction evidence="1">
        <text>ATP + protein L-histidine = ADP + protein N-phospho-L-histidine.</text>
        <dbReference type="EC" id="2.7.13.3"/>
    </reaction>
</comment>
<dbReference type="RefSeq" id="WP_062472041.1">
    <property type="nucleotide sequence ID" value="NZ_BBYN01000037.1"/>
</dbReference>
<evidence type="ECO:0000256" key="1">
    <source>
        <dbReference type="ARBA" id="ARBA00000085"/>
    </source>
</evidence>
<dbReference type="GO" id="GO:0016036">
    <property type="term" value="P:cellular response to phosphate starvation"/>
    <property type="evidence" value="ECO:0007669"/>
    <property type="project" value="TreeGrafter"/>
</dbReference>
<dbReference type="InterPro" id="IPR005467">
    <property type="entry name" value="His_kinase_dom"/>
</dbReference>
<dbReference type="PRINTS" id="PR00344">
    <property type="entry name" value="BCTRLSENSOR"/>
</dbReference>
<dbReference type="OrthoDB" id="9813151at2"/>
<keyword evidence="9" id="KW-0812">Transmembrane</keyword>
<dbReference type="GO" id="GO:0004721">
    <property type="term" value="F:phosphoprotein phosphatase activity"/>
    <property type="evidence" value="ECO:0007669"/>
    <property type="project" value="TreeGrafter"/>
</dbReference>
<dbReference type="Proteomes" id="UP000188993">
    <property type="component" value="Chromosome"/>
</dbReference>
<dbReference type="STRING" id="708126.BW727_100647"/>
<dbReference type="Gene3D" id="6.10.340.10">
    <property type="match status" value="1"/>
</dbReference>
<dbReference type="CDD" id="cd00075">
    <property type="entry name" value="HATPase"/>
    <property type="match status" value="1"/>
</dbReference>
<dbReference type="KEGG" id="jda:BW727_100647"/>
<accession>A0A1S6IND7</accession>
<dbReference type="Pfam" id="PF02518">
    <property type="entry name" value="HATPase_c"/>
    <property type="match status" value="1"/>
</dbReference>
<evidence type="ECO:0000313" key="12">
    <source>
        <dbReference type="Proteomes" id="UP000188993"/>
    </source>
</evidence>
<keyword evidence="8 9" id="KW-0472">Membrane</keyword>
<dbReference type="InterPro" id="IPR004358">
    <property type="entry name" value="Sig_transdc_His_kin-like_C"/>
</dbReference>
<evidence type="ECO:0000256" key="4">
    <source>
        <dbReference type="ARBA" id="ARBA00022553"/>
    </source>
</evidence>
<organism evidence="11 12">
    <name type="scientific">Jeotgalibaca dankookensis</name>
    <dbReference type="NCBI Taxonomy" id="708126"/>
    <lineage>
        <taxon>Bacteria</taxon>
        <taxon>Bacillati</taxon>
        <taxon>Bacillota</taxon>
        <taxon>Bacilli</taxon>
        <taxon>Lactobacillales</taxon>
        <taxon>Carnobacteriaceae</taxon>
        <taxon>Jeotgalibaca</taxon>
    </lineage>
</organism>
<evidence type="ECO:0000256" key="5">
    <source>
        <dbReference type="ARBA" id="ARBA00022679"/>
    </source>
</evidence>
<evidence type="ECO:0000256" key="7">
    <source>
        <dbReference type="ARBA" id="ARBA00023012"/>
    </source>
</evidence>
<protein>
    <recommendedName>
        <fullName evidence="3">histidine kinase</fullName>
        <ecNumber evidence="3">2.7.13.3</ecNumber>
    </recommendedName>
</protein>
<feature type="transmembrane region" description="Helical" evidence="9">
    <location>
        <begin position="166"/>
        <end position="184"/>
    </location>
</feature>
<feature type="transmembrane region" description="Helical" evidence="9">
    <location>
        <begin position="12"/>
        <end position="28"/>
    </location>
</feature>
<sequence>MKRKDKILQNRIFLVLIIFFVLFLFNYMNKKNFQETVESDSFKTVECSMRYAEKYLMSLNNAEQEGQIIFQPDVSVILVSKGNTFELNKLVTDQEHSRYVQTEFLSIGKGKDLLNIPQTKANQYALKDDNHQLRTFIALSSKVGDDVLIVSKNVSHYKTFIKNSELLFLGLLIASIIMITIYTIHQRRYFYSPIEELTDLAYEYSENNFSHHKETTSNDMIGHLETAINKLGKVLETNSLMNKRERELMTHIYDSLDIGIIYVTKENIVFPFNVEGKDYYTAFIKSDDQEKRIKDSYRKLIHEAIVNKKNSHMEVQQNHLIYDLEFSPVASLTGVVIFIKDITSAKQLLSIREDLITNVSHDLRTPLATIQGYSEAIKDDIAETIQEKNEMAQIIHEEASQMNHMITRLLEVSSIKAGESTVNKKPVHLAEFFNGVMHRFSQTLKSEGIQCELEIAYNISYFSMDADKMHRVFYNLIDNAIKYAADPRTRESRFIKITVNFDGLIDELFVTVSDNGIGISKESIPYIFERFYKDDKARTKPKTNGSGIGLSIVENIIKEHSGTISVKSLPDVGTCFMIRLPLLDDTIE</sequence>
<dbReference type="PANTHER" id="PTHR45453:SF1">
    <property type="entry name" value="PHOSPHATE REGULON SENSOR PROTEIN PHOR"/>
    <property type="match status" value="1"/>
</dbReference>
<gene>
    <name evidence="11" type="primary">resE_1</name>
    <name evidence="11" type="ORF">BW727_100647</name>
</gene>
<keyword evidence="9" id="KW-1133">Transmembrane helix</keyword>
<keyword evidence="7" id="KW-0902">Two-component regulatory system</keyword>
<proteinExistence type="predicted"/>
<keyword evidence="6 11" id="KW-0418">Kinase</keyword>
<dbReference type="InterPro" id="IPR050351">
    <property type="entry name" value="BphY/WalK/GraS-like"/>
</dbReference>
<evidence type="ECO:0000259" key="10">
    <source>
        <dbReference type="PROSITE" id="PS50109"/>
    </source>
</evidence>
<keyword evidence="4" id="KW-0597">Phosphoprotein</keyword>
<keyword evidence="12" id="KW-1185">Reference proteome</keyword>
<dbReference type="SUPFAM" id="SSF47384">
    <property type="entry name" value="Homodimeric domain of signal transducing histidine kinase"/>
    <property type="match status" value="1"/>
</dbReference>
<dbReference type="GO" id="GO:0005886">
    <property type="term" value="C:plasma membrane"/>
    <property type="evidence" value="ECO:0007669"/>
    <property type="project" value="TreeGrafter"/>
</dbReference>
<dbReference type="PROSITE" id="PS50109">
    <property type="entry name" value="HIS_KIN"/>
    <property type="match status" value="1"/>
</dbReference>
<dbReference type="CDD" id="cd00082">
    <property type="entry name" value="HisKA"/>
    <property type="match status" value="1"/>
</dbReference>
<dbReference type="Pfam" id="PF00512">
    <property type="entry name" value="HisKA"/>
    <property type="match status" value="1"/>
</dbReference>
<dbReference type="InterPro" id="IPR036890">
    <property type="entry name" value="HATPase_C_sf"/>
</dbReference>
<evidence type="ECO:0000313" key="11">
    <source>
        <dbReference type="EMBL" id="AQS53040.1"/>
    </source>
</evidence>
<dbReference type="SMART" id="SM00388">
    <property type="entry name" value="HisKA"/>
    <property type="match status" value="1"/>
</dbReference>
<dbReference type="InterPro" id="IPR003661">
    <property type="entry name" value="HisK_dim/P_dom"/>
</dbReference>
<dbReference type="AlphaFoldDB" id="A0A1S6IND7"/>
<comment type="subcellular location">
    <subcellularLocation>
        <location evidence="2">Membrane</location>
    </subcellularLocation>
</comment>
<evidence type="ECO:0000256" key="9">
    <source>
        <dbReference type="SAM" id="Phobius"/>
    </source>
</evidence>
<dbReference type="EC" id="2.7.13.3" evidence="3"/>
<dbReference type="Gene3D" id="3.30.565.10">
    <property type="entry name" value="Histidine kinase-like ATPase, C-terminal domain"/>
    <property type="match status" value="1"/>
</dbReference>
<dbReference type="PANTHER" id="PTHR45453">
    <property type="entry name" value="PHOSPHATE REGULON SENSOR PROTEIN PHOR"/>
    <property type="match status" value="1"/>
</dbReference>
<evidence type="ECO:0000256" key="8">
    <source>
        <dbReference type="ARBA" id="ARBA00023136"/>
    </source>
</evidence>
<dbReference type="EMBL" id="CP019728">
    <property type="protein sequence ID" value="AQS53040.1"/>
    <property type="molecule type" value="Genomic_DNA"/>
</dbReference>
<dbReference type="FunFam" id="3.30.565.10:FF:000006">
    <property type="entry name" value="Sensor histidine kinase WalK"/>
    <property type="match status" value="1"/>
</dbReference>
<feature type="domain" description="Histidine kinase" evidence="10">
    <location>
        <begin position="358"/>
        <end position="584"/>
    </location>
</feature>
<dbReference type="SUPFAM" id="SSF55874">
    <property type="entry name" value="ATPase domain of HSP90 chaperone/DNA topoisomerase II/histidine kinase"/>
    <property type="match status" value="1"/>
</dbReference>
<name>A0A1S6IND7_9LACT</name>